<gene>
    <name evidence="3" type="ORF">EGD98_07115</name>
</gene>
<dbReference type="EMBL" id="RKLQ01000001">
    <property type="protein sequence ID" value="MBX0303440.1"/>
    <property type="molecule type" value="Genomic_DNA"/>
</dbReference>
<dbReference type="Pfam" id="PF13660">
    <property type="entry name" value="DUF4147"/>
    <property type="match status" value="1"/>
</dbReference>
<dbReference type="InterPro" id="IPR025286">
    <property type="entry name" value="MOFRL_assoc_dom"/>
</dbReference>
<comment type="caution">
    <text evidence="3">The sequence shown here is derived from an EMBL/GenBank/DDBJ whole genome shotgun (WGS) entry which is preliminary data.</text>
</comment>
<dbReference type="AlphaFoldDB" id="A0A8J7YCK7"/>
<dbReference type="InterPro" id="IPR038614">
    <property type="entry name" value="GK_N_sf"/>
</dbReference>
<protein>
    <submittedName>
        <fullName evidence="3">DUF4147 domain-containing protein</fullName>
    </submittedName>
</protein>
<dbReference type="Gene3D" id="3.40.1480.10">
    <property type="entry name" value="MOFRL domain"/>
    <property type="match status" value="1"/>
</dbReference>
<dbReference type="RefSeq" id="WP_220587647.1">
    <property type="nucleotide sequence ID" value="NZ_RKLQ01000001.1"/>
</dbReference>
<evidence type="ECO:0000259" key="1">
    <source>
        <dbReference type="Pfam" id="PF05161"/>
    </source>
</evidence>
<sequence>MIHNRESLPETAAHATALACVEAGIEAAHPERVVRAALQFGGTTLEIGAESHDLSTYESVVVVGGGNAAAHVAAVLEDILGEALDGGIVVTDNPQPTTVVDVRPAAHPVPSQRGVESTEALLDRAASVGPETLVLAVVTGGGSACMVAPASAISLADLQATTNALLASGASIHEVNAVRKHLSENKGGQLARALAPARVSALVLSDVVGDDLDVVASGPLVADPTTYVDALDVLDSYDVTVPEPVRERLEAGAAGSIDETPGPDDPAFEGVTTHLVGTNTTALAAAREAASERGYETLVLSSRIRGEARDAALAHVAVAEEMVATGNPVTPPAVVLSGGETTVTVDGEGRGGPNQEFALAAALELPSEAVLGAVDTDGIDGNTDAAGALVDGCLVTDPGAARQALDDNDANTYLGERGALIETGPTGTNVNDLRVLVVESLD</sequence>
<proteinExistence type="predicted"/>
<dbReference type="GO" id="GO:0005737">
    <property type="term" value="C:cytoplasm"/>
    <property type="evidence" value="ECO:0007669"/>
    <property type="project" value="TreeGrafter"/>
</dbReference>
<keyword evidence="4" id="KW-1185">Reference proteome</keyword>
<evidence type="ECO:0000313" key="3">
    <source>
        <dbReference type="EMBL" id="MBX0303440.1"/>
    </source>
</evidence>
<dbReference type="PANTHER" id="PTHR12227">
    <property type="entry name" value="GLYCERATE KINASE"/>
    <property type="match status" value="1"/>
</dbReference>
<name>A0A8J7YCK7_9EURY</name>
<dbReference type="Proteomes" id="UP000783863">
    <property type="component" value="Unassembled WGS sequence"/>
</dbReference>
<dbReference type="Gene3D" id="3.40.50.10180">
    <property type="entry name" value="Glycerate kinase, MOFRL-like N-terminal domain"/>
    <property type="match status" value="1"/>
</dbReference>
<dbReference type="InterPro" id="IPR037035">
    <property type="entry name" value="GK-like_C_sf"/>
</dbReference>
<dbReference type="Pfam" id="PF05161">
    <property type="entry name" value="MOFRL"/>
    <property type="match status" value="1"/>
</dbReference>
<feature type="domain" description="MOFRL-associated" evidence="2">
    <location>
        <begin position="17"/>
        <end position="250"/>
    </location>
</feature>
<dbReference type="SUPFAM" id="SSF82544">
    <property type="entry name" value="GckA/TtuD-like"/>
    <property type="match status" value="1"/>
</dbReference>
<dbReference type="PANTHER" id="PTHR12227:SF0">
    <property type="entry name" value="GLYCERATE KINASE"/>
    <property type="match status" value="1"/>
</dbReference>
<evidence type="ECO:0000259" key="2">
    <source>
        <dbReference type="Pfam" id="PF13660"/>
    </source>
</evidence>
<dbReference type="GO" id="GO:0008887">
    <property type="term" value="F:glycerate kinase activity"/>
    <property type="evidence" value="ECO:0007669"/>
    <property type="project" value="InterPro"/>
</dbReference>
<dbReference type="InterPro" id="IPR039760">
    <property type="entry name" value="MOFRL_protein"/>
</dbReference>
<organism evidence="3 4">
    <name type="scientific">Haloarcula salinisoli</name>
    <dbReference type="NCBI Taxonomy" id="2487746"/>
    <lineage>
        <taxon>Archaea</taxon>
        <taxon>Methanobacteriati</taxon>
        <taxon>Methanobacteriota</taxon>
        <taxon>Stenosarchaea group</taxon>
        <taxon>Halobacteria</taxon>
        <taxon>Halobacteriales</taxon>
        <taxon>Haloarculaceae</taxon>
        <taxon>Haloarcula</taxon>
    </lineage>
</organism>
<dbReference type="InterPro" id="IPR007835">
    <property type="entry name" value="MOFRL"/>
</dbReference>
<accession>A0A8J7YCK7</accession>
<reference evidence="3" key="1">
    <citation type="submission" date="2021-06" db="EMBL/GenBank/DDBJ databases">
        <title>Halomicroarcula sp. F24A a new haloarchaeum isolated from saline soil.</title>
        <authorList>
            <person name="Duran-Viseras A."/>
            <person name="Sanchez-Porro C."/>
            <person name="Ventosa A."/>
        </authorList>
    </citation>
    <scope>NUCLEOTIDE SEQUENCE</scope>
    <source>
        <strain evidence="3">F24A</strain>
    </source>
</reference>
<evidence type="ECO:0000313" key="4">
    <source>
        <dbReference type="Proteomes" id="UP000783863"/>
    </source>
</evidence>
<feature type="domain" description="MOFRL" evidence="1">
    <location>
        <begin position="334"/>
        <end position="432"/>
    </location>
</feature>